<reference evidence="3 4" key="1">
    <citation type="submission" date="2018-12" db="EMBL/GenBank/DDBJ databases">
        <authorList>
            <consortium name="Pathogen Informatics"/>
        </authorList>
    </citation>
    <scope>NUCLEOTIDE SEQUENCE [LARGE SCALE GENOMIC DNA]</scope>
    <source>
        <strain evidence="3 4">NCTC13079</strain>
    </source>
</reference>
<proteinExistence type="predicted"/>
<dbReference type="EMBL" id="LR134523">
    <property type="protein sequence ID" value="VEJ34471.1"/>
    <property type="molecule type" value="Genomic_DNA"/>
</dbReference>
<evidence type="ECO:0000313" key="4">
    <source>
        <dbReference type="Proteomes" id="UP000269544"/>
    </source>
</evidence>
<evidence type="ECO:0000256" key="1">
    <source>
        <dbReference type="SAM" id="SignalP"/>
    </source>
</evidence>
<gene>
    <name evidence="3" type="ORF">NCTC13079_00171</name>
</gene>
<dbReference type="AlphaFoldDB" id="A0A448UZM4"/>
<dbReference type="OrthoDB" id="9825692at2"/>
<evidence type="ECO:0000259" key="2">
    <source>
        <dbReference type="Pfam" id="PF00395"/>
    </source>
</evidence>
<keyword evidence="4" id="KW-1185">Reference proteome</keyword>
<dbReference type="KEGG" id="piv:NCTC13079_00171"/>
<sequence>MKTNRFALMIAIFALLLPAHFAEAKGTTAGEGTDGARRQHLLRNTEVKDDGQSLTYGDFGQILYNLVYEEENTEIQKMAKDRKEGEGLSWLKALSLAKDDISAEDPVSRIEGIYVLYGLFNRLSETPDIKQDPNFDFKDYEKIEIPYKIPLAWAQREGLFIGNGKGEIQPDAPLTANDLSHVLRRGEALYKGKNIVRPVYFNAYEIEKIEVESARKLGVKMVYTGADYIDAMREIVNGYRGSATYAPSDGWEDRITVYTAAGGHFSYEVAGDVLVHRGMVTKDRANEKSYAALREYLMP</sequence>
<keyword evidence="1" id="KW-0732">Signal</keyword>
<name>A0A448UZM4_9FIRM</name>
<feature type="domain" description="SLH" evidence="2">
    <location>
        <begin position="137"/>
        <end position="175"/>
    </location>
</feature>
<dbReference type="Pfam" id="PF00395">
    <property type="entry name" value="SLH"/>
    <property type="match status" value="1"/>
</dbReference>
<dbReference type="InterPro" id="IPR001119">
    <property type="entry name" value="SLH_dom"/>
</dbReference>
<organism evidence="3 4">
    <name type="scientific">Aedoeadaptatus ivorii</name>
    <dbReference type="NCBI Taxonomy" id="54006"/>
    <lineage>
        <taxon>Bacteria</taxon>
        <taxon>Bacillati</taxon>
        <taxon>Bacillota</taxon>
        <taxon>Tissierellia</taxon>
        <taxon>Tissierellales</taxon>
        <taxon>Peptoniphilaceae</taxon>
        <taxon>Aedoeadaptatus</taxon>
    </lineage>
</organism>
<feature type="chain" id="PRO_5019210719" description="SLH domain-containing protein" evidence="1">
    <location>
        <begin position="25"/>
        <end position="299"/>
    </location>
</feature>
<feature type="signal peptide" evidence="1">
    <location>
        <begin position="1"/>
        <end position="24"/>
    </location>
</feature>
<protein>
    <recommendedName>
        <fullName evidence="2">SLH domain-containing protein</fullName>
    </recommendedName>
</protein>
<dbReference type="RefSeq" id="WP_126464649.1">
    <property type="nucleotide sequence ID" value="NZ_LR134523.1"/>
</dbReference>
<evidence type="ECO:0000313" key="3">
    <source>
        <dbReference type="EMBL" id="VEJ34471.1"/>
    </source>
</evidence>
<accession>A0A448UZM4</accession>
<dbReference type="Proteomes" id="UP000269544">
    <property type="component" value="Chromosome"/>
</dbReference>